<evidence type="ECO:0000313" key="3">
    <source>
        <dbReference type="Proteomes" id="UP000194474"/>
    </source>
</evidence>
<feature type="chain" id="PRO_5012396265" description="Sugar lactone lactonase YvrE" evidence="1">
    <location>
        <begin position="25"/>
        <end position="315"/>
    </location>
</feature>
<dbReference type="RefSeq" id="WP_086471700.1">
    <property type="nucleotide sequence ID" value="NZ_FXWK01000002.1"/>
</dbReference>
<dbReference type="PANTHER" id="PTHR31460:SF3">
    <property type="entry name" value="MESOCENTIN"/>
    <property type="match status" value="1"/>
</dbReference>
<dbReference type="SUPFAM" id="SSF101898">
    <property type="entry name" value="NHL repeat"/>
    <property type="match status" value="1"/>
</dbReference>
<proteinExistence type="predicted"/>
<dbReference type="Proteomes" id="UP000194474">
    <property type="component" value="Unassembled WGS sequence"/>
</dbReference>
<dbReference type="InterPro" id="IPR053224">
    <property type="entry name" value="Sensory_adhesion_molecule"/>
</dbReference>
<dbReference type="InterPro" id="IPR015943">
    <property type="entry name" value="WD40/YVTN_repeat-like_dom_sf"/>
</dbReference>
<gene>
    <name evidence="2" type="ORF">SAMN06295905_3384</name>
</gene>
<feature type="signal peptide" evidence="1">
    <location>
        <begin position="1"/>
        <end position="24"/>
    </location>
</feature>
<sequence>MTTRTLLAGIATAAILSAMSPAFAQDINFATDDAYPESLTYSARQDVFFLGSVTQGLVATLDRAGTYSPFIADDRLVTTVGLLVSDADNTLWVTNSDPGAGIRTSAATQGTLAAIATYDATTGTPKAYYDLGALSQGAHFANDIALDADGNAYVTDSFAPIVYRIDTEGVASIFAQDPSFLTAEGFNLNGIAWHPDGFLLVGKYNTGELFRVSTTDPTDIARVALPEALTGADGIQLLDDEHLVVVQNLGADRIVELVSTDGWKTASIERTEPSALSMPTAAAKAGDDIYVLNARLDTLFDPKADKVGDYVLQDF</sequence>
<evidence type="ECO:0000313" key="2">
    <source>
        <dbReference type="EMBL" id="SMQ86086.1"/>
    </source>
</evidence>
<organism evidence="2 3">
    <name type="scientific">Devosia lucknowensis</name>
    <dbReference type="NCBI Taxonomy" id="1096929"/>
    <lineage>
        <taxon>Bacteria</taxon>
        <taxon>Pseudomonadati</taxon>
        <taxon>Pseudomonadota</taxon>
        <taxon>Alphaproteobacteria</taxon>
        <taxon>Hyphomicrobiales</taxon>
        <taxon>Devosiaceae</taxon>
        <taxon>Devosia</taxon>
    </lineage>
</organism>
<accession>A0A1Y6G7K4</accession>
<evidence type="ECO:0008006" key="4">
    <source>
        <dbReference type="Google" id="ProtNLM"/>
    </source>
</evidence>
<evidence type="ECO:0000256" key="1">
    <source>
        <dbReference type="SAM" id="SignalP"/>
    </source>
</evidence>
<reference evidence="3" key="1">
    <citation type="submission" date="2017-04" db="EMBL/GenBank/DDBJ databases">
        <authorList>
            <person name="Varghese N."/>
            <person name="Submissions S."/>
        </authorList>
    </citation>
    <scope>NUCLEOTIDE SEQUENCE [LARGE SCALE GENOMIC DNA]</scope>
</reference>
<dbReference type="EMBL" id="FXWK01000002">
    <property type="protein sequence ID" value="SMQ86086.1"/>
    <property type="molecule type" value="Genomic_DNA"/>
</dbReference>
<dbReference type="OrthoDB" id="7675395at2"/>
<keyword evidence="3" id="KW-1185">Reference proteome</keyword>
<keyword evidence="1" id="KW-0732">Signal</keyword>
<name>A0A1Y6G7K4_9HYPH</name>
<protein>
    <recommendedName>
        <fullName evidence="4">Sugar lactone lactonase YvrE</fullName>
    </recommendedName>
</protein>
<dbReference type="PANTHER" id="PTHR31460">
    <property type="match status" value="1"/>
</dbReference>
<dbReference type="Gene3D" id="2.130.10.10">
    <property type="entry name" value="YVTN repeat-like/Quinoprotein amine dehydrogenase"/>
    <property type="match status" value="1"/>
</dbReference>
<dbReference type="AlphaFoldDB" id="A0A1Y6G7K4"/>